<keyword evidence="6 7" id="KW-0472">Membrane</keyword>
<feature type="transmembrane region" description="Helical" evidence="7">
    <location>
        <begin position="262"/>
        <end position="279"/>
    </location>
</feature>
<protein>
    <submittedName>
        <fullName evidence="9">MFS transporter</fullName>
    </submittedName>
</protein>
<keyword evidence="4 7" id="KW-0812">Transmembrane</keyword>
<evidence type="ECO:0000313" key="9">
    <source>
        <dbReference type="EMBL" id="GHF04508.1"/>
    </source>
</evidence>
<dbReference type="Pfam" id="PF07690">
    <property type="entry name" value="MFS_1"/>
    <property type="match status" value="1"/>
</dbReference>
<dbReference type="InterPro" id="IPR011701">
    <property type="entry name" value="MFS"/>
</dbReference>
<dbReference type="Proteomes" id="UP000617531">
    <property type="component" value="Unassembled WGS sequence"/>
</dbReference>
<feature type="transmembrane region" description="Helical" evidence="7">
    <location>
        <begin position="351"/>
        <end position="370"/>
    </location>
</feature>
<keyword evidence="10" id="KW-1185">Reference proteome</keyword>
<dbReference type="RefSeq" id="WP_191281452.1">
    <property type="nucleotide sequence ID" value="NZ_BNAI01000001.1"/>
</dbReference>
<dbReference type="GO" id="GO:0005886">
    <property type="term" value="C:plasma membrane"/>
    <property type="evidence" value="ECO:0007669"/>
    <property type="project" value="UniProtKB-SubCell"/>
</dbReference>
<dbReference type="Gene3D" id="1.20.1250.20">
    <property type="entry name" value="MFS general substrate transporter like domains"/>
    <property type="match status" value="1"/>
</dbReference>
<comment type="subcellular location">
    <subcellularLocation>
        <location evidence="1">Cell membrane</location>
        <topology evidence="1">Multi-pass membrane protein</topology>
    </subcellularLocation>
</comment>
<comment type="caution">
    <text evidence="9">The sequence shown here is derived from an EMBL/GenBank/DDBJ whole genome shotgun (WGS) entry which is preliminary data.</text>
</comment>
<reference evidence="9" key="1">
    <citation type="journal article" date="2014" name="Int. J. Syst. Evol. Microbiol.">
        <title>Complete genome sequence of Corynebacterium casei LMG S-19264T (=DSM 44701T), isolated from a smear-ripened cheese.</title>
        <authorList>
            <consortium name="US DOE Joint Genome Institute (JGI-PGF)"/>
            <person name="Walter F."/>
            <person name="Albersmeier A."/>
            <person name="Kalinowski J."/>
            <person name="Ruckert C."/>
        </authorList>
    </citation>
    <scope>NUCLEOTIDE SEQUENCE</scope>
    <source>
        <strain evidence="9">CGMCC 1.16548</strain>
    </source>
</reference>
<dbReference type="EMBL" id="BNAI01000001">
    <property type="protein sequence ID" value="GHF04508.1"/>
    <property type="molecule type" value="Genomic_DNA"/>
</dbReference>
<keyword evidence="2" id="KW-0813">Transport</keyword>
<evidence type="ECO:0000256" key="3">
    <source>
        <dbReference type="ARBA" id="ARBA00022475"/>
    </source>
</evidence>
<feature type="transmembrane region" description="Helical" evidence="7">
    <location>
        <begin position="194"/>
        <end position="216"/>
    </location>
</feature>
<evidence type="ECO:0000259" key="8">
    <source>
        <dbReference type="PROSITE" id="PS50850"/>
    </source>
</evidence>
<dbReference type="PROSITE" id="PS50850">
    <property type="entry name" value="MFS"/>
    <property type="match status" value="1"/>
</dbReference>
<dbReference type="PANTHER" id="PTHR23517">
    <property type="entry name" value="RESISTANCE PROTEIN MDTM, PUTATIVE-RELATED-RELATED"/>
    <property type="match status" value="1"/>
</dbReference>
<feature type="transmembrane region" description="Helical" evidence="7">
    <location>
        <begin position="58"/>
        <end position="76"/>
    </location>
</feature>
<feature type="domain" description="Major facilitator superfamily (MFS) profile" evidence="8">
    <location>
        <begin position="1"/>
        <end position="377"/>
    </location>
</feature>
<feature type="transmembrane region" description="Helical" evidence="7">
    <location>
        <begin position="27"/>
        <end position="46"/>
    </location>
</feature>
<dbReference type="SUPFAM" id="SSF103473">
    <property type="entry name" value="MFS general substrate transporter"/>
    <property type="match status" value="1"/>
</dbReference>
<accession>A0A8J3DZK3</accession>
<gene>
    <name evidence="9" type="ORF">GCM10011600_01160</name>
</gene>
<evidence type="ECO:0000256" key="4">
    <source>
        <dbReference type="ARBA" id="ARBA00022692"/>
    </source>
</evidence>
<feature type="transmembrane region" description="Helical" evidence="7">
    <location>
        <begin position="285"/>
        <end position="307"/>
    </location>
</feature>
<feature type="transmembrane region" description="Helical" evidence="7">
    <location>
        <begin position="117"/>
        <end position="142"/>
    </location>
</feature>
<keyword evidence="5 7" id="KW-1133">Transmembrane helix</keyword>
<evidence type="ECO:0000256" key="5">
    <source>
        <dbReference type="ARBA" id="ARBA00022989"/>
    </source>
</evidence>
<dbReference type="PANTHER" id="PTHR23517:SF13">
    <property type="entry name" value="MAJOR FACILITATOR SUPERFAMILY MFS_1"/>
    <property type="match status" value="1"/>
</dbReference>
<evidence type="ECO:0000256" key="2">
    <source>
        <dbReference type="ARBA" id="ARBA00022448"/>
    </source>
</evidence>
<feature type="transmembrane region" description="Helical" evidence="7">
    <location>
        <begin position="319"/>
        <end position="345"/>
    </location>
</feature>
<dbReference type="InterPro" id="IPR036259">
    <property type="entry name" value="MFS_trans_sf"/>
</dbReference>
<sequence>MALYLASGAPTPLFIVWQDEWGFPDSLVALGFAAYAFTFLVALLVGGSLSDHLGRKPVIVGSLALALVSIAMFMLAPSIEWIIVARAVQGVAVGVVTAAYTAALVELAREGSRVAPVVAAAAPVGGLGLGALLGGIAVELWGPDADDILFMVVGVLVVGGMVIAAVAPETSARIPGSARSLVPSVVVPGTARQFFLRMLPILIAAWATGSLFLGLAPTVVHDLLHLESGLLDGATASVHAFGVCVGSIVFGRLAVPTALRGGAAGLVLGVGLVVLGVAFPSIALVWIGGVVEALAFGAAFGAIFRGLSPLAPEHQRAGTFAAVYVAAYLALGVPAVIAGQLIAPFGLLPTILGWTVLIVLLAGVGLIIQLRRRRETAV</sequence>
<evidence type="ECO:0000313" key="10">
    <source>
        <dbReference type="Proteomes" id="UP000617531"/>
    </source>
</evidence>
<reference evidence="9" key="2">
    <citation type="submission" date="2020-09" db="EMBL/GenBank/DDBJ databases">
        <authorList>
            <person name="Sun Q."/>
            <person name="Zhou Y."/>
        </authorList>
    </citation>
    <scope>NUCLEOTIDE SEQUENCE</scope>
    <source>
        <strain evidence="9">CGMCC 1.16548</strain>
    </source>
</reference>
<dbReference type="GO" id="GO:0022857">
    <property type="term" value="F:transmembrane transporter activity"/>
    <property type="evidence" value="ECO:0007669"/>
    <property type="project" value="InterPro"/>
</dbReference>
<dbReference type="AlphaFoldDB" id="A0A8J3DZK3"/>
<dbReference type="InterPro" id="IPR050171">
    <property type="entry name" value="MFS_Transporters"/>
</dbReference>
<evidence type="ECO:0000256" key="6">
    <source>
        <dbReference type="ARBA" id="ARBA00023136"/>
    </source>
</evidence>
<evidence type="ECO:0000256" key="7">
    <source>
        <dbReference type="SAM" id="Phobius"/>
    </source>
</evidence>
<proteinExistence type="predicted"/>
<name>A0A8J3DZK3_9MICO</name>
<organism evidence="9 10">
    <name type="scientific">Pseudolysinimonas yzui</name>
    <dbReference type="NCBI Taxonomy" id="2708254"/>
    <lineage>
        <taxon>Bacteria</taxon>
        <taxon>Bacillati</taxon>
        <taxon>Actinomycetota</taxon>
        <taxon>Actinomycetes</taxon>
        <taxon>Micrococcales</taxon>
        <taxon>Microbacteriaceae</taxon>
        <taxon>Pseudolysinimonas</taxon>
    </lineage>
</organism>
<evidence type="ECO:0000256" key="1">
    <source>
        <dbReference type="ARBA" id="ARBA00004651"/>
    </source>
</evidence>
<keyword evidence="3" id="KW-1003">Cell membrane</keyword>
<feature type="transmembrane region" description="Helical" evidence="7">
    <location>
        <begin position="236"/>
        <end position="255"/>
    </location>
</feature>
<feature type="transmembrane region" description="Helical" evidence="7">
    <location>
        <begin position="82"/>
        <end position="105"/>
    </location>
</feature>
<feature type="transmembrane region" description="Helical" evidence="7">
    <location>
        <begin position="148"/>
        <end position="167"/>
    </location>
</feature>
<dbReference type="InterPro" id="IPR020846">
    <property type="entry name" value="MFS_dom"/>
</dbReference>